<feature type="chain" id="PRO_5016459133" evidence="2">
    <location>
        <begin position="23"/>
        <end position="604"/>
    </location>
</feature>
<keyword evidence="1" id="KW-0378">Hydrolase</keyword>
<dbReference type="Gene3D" id="3.40.630.40">
    <property type="entry name" value="Zn-dependent exopeptidases"/>
    <property type="match status" value="1"/>
</dbReference>
<dbReference type="GO" id="GO:0030288">
    <property type="term" value="C:outer membrane-bounded periplasmic space"/>
    <property type="evidence" value="ECO:0007669"/>
    <property type="project" value="TreeGrafter"/>
</dbReference>
<organism evidence="4 5">
    <name type="scientific">Deinococcus yavapaiensis KR-236</name>
    <dbReference type="NCBI Taxonomy" id="694435"/>
    <lineage>
        <taxon>Bacteria</taxon>
        <taxon>Thermotogati</taxon>
        <taxon>Deinococcota</taxon>
        <taxon>Deinococci</taxon>
        <taxon>Deinococcales</taxon>
        <taxon>Deinococcaceae</taxon>
        <taxon>Deinococcus</taxon>
    </lineage>
</organism>
<protein>
    <submittedName>
        <fullName evidence="4">N-acetylmuramoyl-L-alanine amidase</fullName>
    </submittedName>
</protein>
<evidence type="ECO:0000259" key="3">
    <source>
        <dbReference type="SMART" id="SM00646"/>
    </source>
</evidence>
<accession>A0A318SMF9</accession>
<keyword evidence="5" id="KW-1185">Reference proteome</keyword>
<feature type="domain" description="MurNAc-LAA" evidence="3">
    <location>
        <begin position="475"/>
        <end position="594"/>
    </location>
</feature>
<comment type="caution">
    <text evidence="4">The sequence shown here is derived from an EMBL/GenBank/DDBJ whole genome shotgun (WGS) entry which is preliminary data.</text>
</comment>
<dbReference type="InterPro" id="IPR050695">
    <property type="entry name" value="N-acetylmuramoyl_amidase_3"/>
</dbReference>
<evidence type="ECO:0000256" key="1">
    <source>
        <dbReference type="ARBA" id="ARBA00022801"/>
    </source>
</evidence>
<evidence type="ECO:0000313" key="4">
    <source>
        <dbReference type="EMBL" id="PYE55863.1"/>
    </source>
</evidence>
<dbReference type="PANTHER" id="PTHR30404:SF0">
    <property type="entry name" value="N-ACETYLMURAMOYL-L-ALANINE AMIDASE AMIC"/>
    <property type="match status" value="1"/>
</dbReference>
<proteinExistence type="predicted"/>
<dbReference type="PANTHER" id="PTHR30404">
    <property type="entry name" value="N-ACETYLMURAMOYL-L-ALANINE AMIDASE"/>
    <property type="match status" value="1"/>
</dbReference>
<dbReference type="OrthoDB" id="53128at2"/>
<dbReference type="InterPro" id="IPR002508">
    <property type="entry name" value="MurNAc-LAA_cat"/>
</dbReference>
<evidence type="ECO:0000256" key="2">
    <source>
        <dbReference type="SAM" id="SignalP"/>
    </source>
</evidence>
<keyword evidence="2" id="KW-0732">Signal</keyword>
<dbReference type="RefSeq" id="WP_110885404.1">
    <property type="nucleotide sequence ID" value="NZ_QJSX01000002.1"/>
</dbReference>
<dbReference type="Proteomes" id="UP000248326">
    <property type="component" value="Unassembled WGS sequence"/>
</dbReference>
<feature type="signal peptide" evidence="2">
    <location>
        <begin position="1"/>
        <end position="22"/>
    </location>
</feature>
<dbReference type="EMBL" id="QJSX01000002">
    <property type="protein sequence ID" value="PYE55863.1"/>
    <property type="molecule type" value="Genomic_DNA"/>
</dbReference>
<dbReference type="SMART" id="SM00646">
    <property type="entry name" value="Ami_3"/>
    <property type="match status" value="1"/>
</dbReference>
<dbReference type="GO" id="GO:0009253">
    <property type="term" value="P:peptidoglycan catabolic process"/>
    <property type="evidence" value="ECO:0007669"/>
    <property type="project" value="InterPro"/>
</dbReference>
<dbReference type="AlphaFoldDB" id="A0A318SMF9"/>
<dbReference type="CDD" id="cd02696">
    <property type="entry name" value="MurNAc-LAA"/>
    <property type="match status" value="1"/>
</dbReference>
<dbReference type="GO" id="GO:0008745">
    <property type="term" value="F:N-acetylmuramoyl-L-alanine amidase activity"/>
    <property type="evidence" value="ECO:0007669"/>
    <property type="project" value="InterPro"/>
</dbReference>
<reference evidence="4 5" key="1">
    <citation type="submission" date="2018-06" db="EMBL/GenBank/DDBJ databases">
        <title>Genomic Encyclopedia of Type Strains, Phase IV (KMG-IV): sequencing the most valuable type-strain genomes for metagenomic binning, comparative biology and taxonomic classification.</title>
        <authorList>
            <person name="Goeker M."/>
        </authorList>
    </citation>
    <scope>NUCLEOTIDE SEQUENCE [LARGE SCALE GENOMIC DNA]</scope>
    <source>
        <strain evidence="4 5">DSM 18048</strain>
    </source>
</reference>
<gene>
    <name evidence="4" type="ORF">DES52_102229</name>
</gene>
<name>A0A318SMF9_9DEIO</name>
<dbReference type="Pfam" id="PF01520">
    <property type="entry name" value="Amidase_3"/>
    <property type="match status" value="1"/>
</dbReference>
<evidence type="ECO:0000313" key="5">
    <source>
        <dbReference type="Proteomes" id="UP000248326"/>
    </source>
</evidence>
<sequence>MPPRLLASLAAWSFALYSSSLAAPDVFVAYPPNASSVAFDHVLFEGSVTPGATLSVDGQLLPVDPDGLFIAWLPLRPGLNVLKLQSELGGERSDVEWWVTSKPDVALPAVSTALRLESIEPRASVEVFDLSGSLAARTITIRFHGAPGGTATYRAGSNAERPMTERLDVPGLYEAKLILGTSDRFVNLPVTLALVGRDGQRVTATAPGTLSARPGGPRNALVVAPDVGMGVNSYLTAITDEDGWPIVFSKAGQSFPVVARVGDRLHVALEAGRLGWLPSSAASLSSAPAAPLTAHLSSPSVRALPGGSPSDASFEEVRLPLTGRAAFEVVQPDEGNFAPLRLRLFGTSSEADTIEGAGFVRTVDVTRDADTTNVTLHFAGSGAWGYTTTFDGNDLVVRVRVPPILDDARPLSGRRVVLDAGHGGRELGGAGSLRVPEKDLVLPVTLRLAQLLRERGATVFLTRQTDVTVPLYDRALFAEAQNADVLLSIHANALPDGQPPACCRGAGAYYFQPGARRLARTLVDAVVAGVPGSVRDTQEDGSGVFRRNFALARPSTQLSVLMELAYLTDRDDLRLLMSGAGREAYARSLADGLEAYFRASAQTP</sequence>
<dbReference type="SUPFAM" id="SSF53187">
    <property type="entry name" value="Zn-dependent exopeptidases"/>
    <property type="match status" value="1"/>
</dbReference>